<evidence type="ECO:0000313" key="2">
    <source>
        <dbReference type="Proteomes" id="UP000276133"/>
    </source>
</evidence>
<evidence type="ECO:0000313" key="1">
    <source>
        <dbReference type="EMBL" id="RNA24318.1"/>
    </source>
</evidence>
<comment type="caution">
    <text evidence="1">The sequence shown here is derived from an EMBL/GenBank/DDBJ whole genome shotgun (WGS) entry which is preliminary data.</text>
</comment>
<reference evidence="1 2" key="1">
    <citation type="journal article" date="2018" name="Sci. Rep.">
        <title>Genomic signatures of local adaptation to the degree of environmental predictability in rotifers.</title>
        <authorList>
            <person name="Franch-Gras L."/>
            <person name="Hahn C."/>
            <person name="Garcia-Roger E.M."/>
            <person name="Carmona M.J."/>
            <person name="Serra M."/>
            <person name="Gomez A."/>
        </authorList>
    </citation>
    <scope>NUCLEOTIDE SEQUENCE [LARGE SCALE GENOMIC DNA]</scope>
    <source>
        <strain evidence="1">HYR1</strain>
    </source>
</reference>
<dbReference type="EMBL" id="REGN01003146">
    <property type="protein sequence ID" value="RNA24318.1"/>
    <property type="molecule type" value="Genomic_DNA"/>
</dbReference>
<sequence length="61" mass="7343">MVKALIEFSFKCLNTGLVESIKFIINKINNRVNEEINIFYWYRLLNGLLRVDFARYQKLKT</sequence>
<gene>
    <name evidence="1" type="ORF">BpHYR1_014391</name>
</gene>
<dbReference type="AlphaFoldDB" id="A0A3M7RLY1"/>
<protein>
    <submittedName>
        <fullName evidence="1">Uncharacterized protein</fullName>
    </submittedName>
</protein>
<organism evidence="1 2">
    <name type="scientific">Brachionus plicatilis</name>
    <name type="common">Marine rotifer</name>
    <name type="synonym">Brachionus muelleri</name>
    <dbReference type="NCBI Taxonomy" id="10195"/>
    <lineage>
        <taxon>Eukaryota</taxon>
        <taxon>Metazoa</taxon>
        <taxon>Spiralia</taxon>
        <taxon>Gnathifera</taxon>
        <taxon>Rotifera</taxon>
        <taxon>Eurotatoria</taxon>
        <taxon>Monogononta</taxon>
        <taxon>Pseudotrocha</taxon>
        <taxon>Ploima</taxon>
        <taxon>Brachionidae</taxon>
        <taxon>Brachionus</taxon>
    </lineage>
</organism>
<accession>A0A3M7RLY1</accession>
<dbReference type="Proteomes" id="UP000276133">
    <property type="component" value="Unassembled WGS sequence"/>
</dbReference>
<proteinExistence type="predicted"/>
<keyword evidence="2" id="KW-1185">Reference proteome</keyword>
<name>A0A3M7RLY1_BRAPC</name>